<accession>A0A2H1YF79</accession>
<name>A0A2H1YF79_9FLAO</name>
<dbReference type="RefSeq" id="WP_101916672.1">
    <property type="nucleotide sequence ID" value="NZ_OENF01000010.1"/>
</dbReference>
<proteinExistence type="predicted"/>
<keyword evidence="1" id="KW-0732">Signal</keyword>
<evidence type="ECO:0000256" key="1">
    <source>
        <dbReference type="ARBA" id="ARBA00022729"/>
    </source>
</evidence>
<dbReference type="NCBIfam" id="TIGR04183">
    <property type="entry name" value="Por_Secre_tail"/>
    <property type="match status" value="1"/>
</dbReference>
<reference evidence="4" key="1">
    <citation type="submission" date="2017-11" db="EMBL/GenBank/DDBJ databases">
        <authorList>
            <person name="Duchaud E."/>
        </authorList>
    </citation>
    <scope>NUCLEOTIDE SEQUENCE [LARGE SCALE GENOMIC DNA]</scope>
    <source>
        <strain evidence="4">Tenacibaculum sp. TNO020</strain>
    </source>
</reference>
<dbReference type="Proteomes" id="UP000234211">
    <property type="component" value="Unassembled WGS sequence"/>
</dbReference>
<sequence>MNSDSFTILKYKHINNTFSLFILCFFIFISSNIALAKPINSSPNVRLKISTATAERNTRIYYTQGKTTNFDNGYDGSLFGGVALSFALYTQLVSDKNGKKLGIQTVPQAYEKMVIPIGLIISANQEITFSATIENFPENLEVYLEDRVNNLFINLSKGTHNHTITKNTNGVGQFFLHTSFTGIPTPPSTATWTGNTNNDWHIFSNWFSNTVPSATSDIIIPADLNKYPTANSAVTFKSLTLHSGASFIPKDKVTGNITYKRMIPDTKWHLISSPVLGENTQNIIQNEPLATGLQTNIGLANFSNNGNTPWIYATKTSNNDILSGKGMSVKLTTPKDFSFTGRANTSSVSYPISTGSRNNFNLVGNPFTAYINSQNFALSNTNVLESQTIWIWNGSYYETYNANNPIEIAPGQAFFVEAISNENIIFDASNQKHQTIDTFKRPQKNPSFELFVTDEKNTKSTKVFYVENKTTGFDNGYDSKIFGGTTSSNFEVFTELITKNKQHKNQPKLAIQTLPTSKIEELIIPIGLNAKKSQKITFSIHKTNFPENIQIYLEDRINNTFTNISTKKHPLILENNTKSSGRFYIHTTTDNLEKNNIQKKIQKISIYKSANNTLIITGLENQETQKVSLKIFSILGKKMLNKQFKAMQTNIIEIPKMAKGIYIVELHTDLGKINKKIIFD</sequence>
<evidence type="ECO:0000313" key="3">
    <source>
        <dbReference type="EMBL" id="SOS74172.1"/>
    </source>
</evidence>
<feature type="domain" description="Secretion system C-terminal sorting" evidence="2">
    <location>
        <begin position="610"/>
        <end position="678"/>
    </location>
</feature>
<dbReference type="EMBL" id="OENF01000010">
    <property type="protein sequence ID" value="SOS74172.1"/>
    <property type="molecule type" value="Genomic_DNA"/>
</dbReference>
<evidence type="ECO:0000313" key="4">
    <source>
        <dbReference type="Proteomes" id="UP000234211"/>
    </source>
</evidence>
<keyword evidence="4" id="KW-1185">Reference proteome</keyword>
<gene>
    <name evidence="3" type="ORF">TNO020_180202</name>
</gene>
<organism evidence="3 4">
    <name type="scientific">Tenacibaculum piscium</name>
    <dbReference type="NCBI Taxonomy" id="1458515"/>
    <lineage>
        <taxon>Bacteria</taxon>
        <taxon>Pseudomonadati</taxon>
        <taxon>Bacteroidota</taxon>
        <taxon>Flavobacteriia</taxon>
        <taxon>Flavobacteriales</taxon>
        <taxon>Flavobacteriaceae</taxon>
        <taxon>Tenacibaculum</taxon>
    </lineage>
</organism>
<dbReference type="OrthoDB" id="1522652at2"/>
<evidence type="ECO:0000259" key="2">
    <source>
        <dbReference type="Pfam" id="PF18962"/>
    </source>
</evidence>
<dbReference type="Pfam" id="PF18962">
    <property type="entry name" value="Por_Secre_tail"/>
    <property type="match status" value="1"/>
</dbReference>
<dbReference type="InterPro" id="IPR026444">
    <property type="entry name" value="Secre_tail"/>
</dbReference>
<protein>
    <recommendedName>
        <fullName evidence="2">Secretion system C-terminal sorting domain-containing protein</fullName>
    </recommendedName>
</protein>
<dbReference type="AlphaFoldDB" id="A0A2H1YF79"/>